<keyword evidence="2" id="KW-1185">Reference proteome</keyword>
<dbReference type="Proteomes" id="UP001283361">
    <property type="component" value="Unassembled WGS sequence"/>
</dbReference>
<organism evidence="1 2">
    <name type="scientific">Elysia crispata</name>
    <name type="common">lettuce slug</name>
    <dbReference type="NCBI Taxonomy" id="231223"/>
    <lineage>
        <taxon>Eukaryota</taxon>
        <taxon>Metazoa</taxon>
        <taxon>Spiralia</taxon>
        <taxon>Lophotrochozoa</taxon>
        <taxon>Mollusca</taxon>
        <taxon>Gastropoda</taxon>
        <taxon>Heterobranchia</taxon>
        <taxon>Euthyneura</taxon>
        <taxon>Panpulmonata</taxon>
        <taxon>Sacoglossa</taxon>
        <taxon>Placobranchoidea</taxon>
        <taxon>Plakobranchidae</taxon>
        <taxon>Elysia</taxon>
    </lineage>
</organism>
<name>A0AAE0Y921_9GAST</name>
<evidence type="ECO:0000313" key="2">
    <source>
        <dbReference type="Proteomes" id="UP001283361"/>
    </source>
</evidence>
<reference evidence="1" key="1">
    <citation type="journal article" date="2023" name="G3 (Bethesda)">
        <title>A reference genome for the long-term kleptoplast-retaining sea slug Elysia crispata morphotype clarki.</title>
        <authorList>
            <person name="Eastman K.E."/>
            <person name="Pendleton A.L."/>
            <person name="Shaikh M.A."/>
            <person name="Suttiyut T."/>
            <person name="Ogas R."/>
            <person name="Tomko P."/>
            <person name="Gavelis G."/>
            <person name="Widhalm J.R."/>
            <person name="Wisecaver J.H."/>
        </authorList>
    </citation>
    <scope>NUCLEOTIDE SEQUENCE</scope>
    <source>
        <strain evidence="1">ECLA1</strain>
    </source>
</reference>
<accession>A0AAE0Y921</accession>
<evidence type="ECO:0000313" key="1">
    <source>
        <dbReference type="EMBL" id="KAK3736538.1"/>
    </source>
</evidence>
<sequence>MESFTVETSAIYRYNVEKRQDAVLYWLTYISLLSLELTLVLGKSCLDKSCLNFTHRRWSVLPDTATDNICGDKGMRVSDPITGANHRVDLYRYNTGDGQFAVLFGCLILFEHDG</sequence>
<gene>
    <name evidence="1" type="ORF">RRG08_051531</name>
</gene>
<protein>
    <submittedName>
        <fullName evidence="1">Uncharacterized protein</fullName>
    </submittedName>
</protein>
<dbReference type="AlphaFoldDB" id="A0AAE0Y921"/>
<proteinExistence type="predicted"/>
<comment type="caution">
    <text evidence="1">The sequence shown here is derived from an EMBL/GenBank/DDBJ whole genome shotgun (WGS) entry which is preliminary data.</text>
</comment>
<dbReference type="EMBL" id="JAWDGP010006702">
    <property type="protein sequence ID" value="KAK3736538.1"/>
    <property type="molecule type" value="Genomic_DNA"/>
</dbReference>